<dbReference type="GO" id="GO:0071555">
    <property type="term" value="P:cell wall organization"/>
    <property type="evidence" value="ECO:0007669"/>
    <property type="project" value="UniProtKB-UniRule"/>
</dbReference>
<sequence>MILTTLKTPATLLGYLLLLAAAFNCNAESSQPAGNTESAGIQSLVGEGVHPGLHWGKFPDYQAPLKQLYEGNGYQPLWTQNGKGTAQAKAMIASLETAHTRGLNNEDYDAAVLGKWLNELEVDKDPAAAPQKSASFDVALSLMSMRYASNVYVGRINPRHVNFGLDIEPKKLDLPAMVKQLAASSNPDEIIAGLEPKLHLYRLLKNALHSFDGRSLSTTSPAINLPAKFSPGDQHPDVLKLRQLLLEEKDNNHSEVYDDQLAERVKDFQRHNGLAADGVIGKGTQAQLNISPAGKLKQIQLSMERLRWLPDRLDGRYIIVNIPSFELFGFDANDAKPALTMNVIVGEAIDGRNTPVFHSDMTYMNFRPYWNVPYKIAAKEYLPKLLNNPGYLERNNMELVSNLAPGSAVYQPSLDNIEMLASGEVKLRQKPGPKNALGLVKFAFPNNNNVYLHSTPTPSLFKKSRRDFSHGCIRVERPSDLAEYVLKEQSEWSREKIDEAMNGDKTRTVTLKTPIPVYIFYATALAEENGEVRYFQDIYGHDQILQDLLARGFPYPP</sequence>
<organism evidence="10 11">
    <name type="scientific">Candidatus Methylospira mobilis</name>
    <dbReference type="NCBI Taxonomy" id="1808979"/>
    <lineage>
        <taxon>Bacteria</taxon>
        <taxon>Pseudomonadati</taxon>
        <taxon>Pseudomonadota</taxon>
        <taxon>Gammaproteobacteria</taxon>
        <taxon>Methylococcales</taxon>
        <taxon>Methylococcaceae</taxon>
        <taxon>Candidatus Methylospira</taxon>
    </lineage>
</organism>
<dbReference type="EMBL" id="CP044205">
    <property type="protein sequence ID" value="QFY44748.1"/>
    <property type="molecule type" value="Genomic_DNA"/>
</dbReference>
<keyword evidence="5 7" id="KW-0573">Peptidoglycan synthesis</keyword>
<dbReference type="SUPFAM" id="SSF47090">
    <property type="entry name" value="PGBD-like"/>
    <property type="match status" value="1"/>
</dbReference>
<evidence type="ECO:0000256" key="3">
    <source>
        <dbReference type="ARBA" id="ARBA00022679"/>
    </source>
</evidence>
<name>A0A5Q0BRQ2_9GAMM</name>
<keyword evidence="11" id="KW-1185">Reference proteome</keyword>
<dbReference type="RefSeq" id="WP_153250713.1">
    <property type="nucleotide sequence ID" value="NZ_CP044205.1"/>
</dbReference>
<accession>A0A5Q0BRQ2</accession>
<dbReference type="CDD" id="cd16913">
    <property type="entry name" value="YkuD_like"/>
    <property type="match status" value="1"/>
</dbReference>
<dbReference type="InterPro" id="IPR005490">
    <property type="entry name" value="LD_TPept_cat_dom"/>
</dbReference>
<feature type="chain" id="PRO_5024895742" evidence="8">
    <location>
        <begin position="28"/>
        <end position="557"/>
    </location>
</feature>
<dbReference type="InterPro" id="IPR045380">
    <property type="entry name" value="LD_TPept_scaffold_dom"/>
</dbReference>
<evidence type="ECO:0000256" key="8">
    <source>
        <dbReference type="SAM" id="SignalP"/>
    </source>
</evidence>
<evidence type="ECO:0000256" key="6">
    <source>
        <dbReference type="ARBA" id="ARBA00023316"/>
    </source>
</evidence>
<evidence type="ECO:0000256" key="1">
    <source>
        <dbReference type="ARBA" id="ARBA00004752"/>
    </source>
</evidence>
<dbReference type="PROSITE" id="PS52029">
    <property type="entry name" value="LD_TPASE"/>
    <property type="match status" value="1"/>
</dbReference>
<keyword evidence="8" id="KW-0732">Signal</keyword>
<dbReference type="FunCoup" id="A0A5Q0BRQ2">
    <property type="interactions" value="61"/>
</dbReference>
<dbReference type="SUPFAM" id="SSF141523">
    <property type="entry name" value="L,D-transpeptidase catalytic domain-like"/>
    <property type="match status" value="1"/>
</dbReference>
<dbReference type="Gene3D" id="1.10.101.10">
    <property type="entry name" value="PGBD-like superfamily/PGBD"/>
    <property type="match status" value="1"/>
</dbReference>
<dbReference type="InParanoid" id="A0A5Q0BRQ2"/>
<dbReference type="Gene3D" id="2.40.440.10">
    <property type="entry name" value="L,D-transpeptidase catalytic domain-like"/>
    <property type="match status" value="1"/>
</dbReference>
<protein>
    <submittedName>
        <fullName evidence="10">L,D-transpeptidase family protein</fullName>
    </submittedName>
</protein>
<proteinExistence type="inferred from homology"/>
<dbReference type="InterPro" id="IPR002477">
    <property type="entry name" value="Peptidoglycan-bd-like"/>
</dbReference>
<comment type="pathway">
    <text evidence="1 7">Cell wall biogenesis; peptidoglycan biosynthesis.</text>
</comment>
<dbReference type="GO" id="GO:0009252">
    <property type="term" value="P:peptidoglycan biosynthetic process"/>
    <property type="evidence" value="ECO:0007669"/>
    <property type="project" value="UniProtKB-UniPathway"/>
</dbReference>
<evidence type="ECO:0000259" key="9">
    <source>
        <dbReference type="PROSITE" id="PS52029"/>
    </source>
</evidence>
<dbReference type="InterPro" id="IPR038063">
    <property type="entry name" value="Transpep_catalytic_dom"/>
</dbReference>
<dbReference type="Pfam" id="PF01471">
    <property type="entry name" value="PG_binding_1"/>
    <property type="match status" value="1"/>
</dbReference>
<dbReference type="InterPro" id="IPR052905">
    <property type="entry name" value="LD-transpeptidase_YkuD-like"/>
</dbReference>
<dbReference type="InterPro" id="IPR036365">
    <property type="entry name" value="PGBD-like_sf"/>
</dbReference>
<evidence type="ECO:0000256" key="4">
    <source>
        <dbReference type="ARBA" id="ARBA00022960"/>
    </source>
</evidence>
<dbReference type="GO" id="GO:0004180">
    <property type="term" value="F:carboxypeptidase activity"/>
    <property type="evidence" value="ECO:0007669"/>
    <property type="project" value="UniProtKB-ARBA"/>
</dbReference>
<evidence type="ECO:0000256" key="2">
    <source>
        <dbReference type="ARBA" id="ARBA00005992"/>
    </source>
</evidence>
<reference evidence="10 11" key="1">
    <citation type="submission" date="2019-09" db="EMBL/GenBank/DDBJ databases">
        <title>Ecophysiology of the spiral-shaped methanotroph Methylospira mobilis as revealed by the complete genome sequence.</title>
        <authorList>
            <person name="Oshkin I.Y."/>
            <person name="Dedysh S.N."/>
            <person name="Miroshnikov K."/>
            <person name="Danilova O.V."/>
            <person name="Hakobyan A."/>
            <person name="Liesack W."/>
        </authorList>
    </citation>
    <scope>NUCLEOTIDE SEQUENCE [LARGE SCALE GENOMIC DNA]</scope>
    <source>
        <strain evidence="10 11">Shm1</strain>
    </source>
</reference>
<comment type="similarity">
    <text evidence="2">Belongs to the YkuD family.</text>
</comment>
<dbReference type="AlphaFoldDB" id="A0A5Q0BRQ2"/>
<keyword evidence="3" id="KW-0808">Transferase</keyword>
<dbReference type="Pfam" id="PF20142">
    <property type="entry name" value="Scaffold"/>
    <property type="match status" value="1"/>
</dbReference>
<feature type="domain" description="L,D-TPase catalytic" evidence="9">
    <location>
        <begin position="316"/>
        <end position="518"/>
    </location>
</feature>
<dbReference type="OrthoDB" id="9778545at2"/>
<dbReference type="InterPro" id="IPR036366">
    <property type="entry name" value="PGBDSf"/>
</dbReference>
<dbReference type="UniPathway" id="UPA00219"/>
<feature type="signal peptide" evidence="8">
    <location>
        <begin position="1"/>
        <end position="27"/>
    </location>
</feature>
<dbReference type="GO" id="GO:0008360">
    <property type="term" value="P:regulation of cell shape"/>
    <property type="evidence" value="ECO:0007669"/>
    <property type="project" value="UniProtKB-UniRule"/>
</dbReference>
<gene>
    <name evidence="10" type="ORF">F6R98_20695</name>
</gene>
<evidence type="ECO:0000256" key="5">
    <source>
        <dbReference type="ARBA" id="ARBA00022984"/>
    </source>
</evidence>
<feature type="active site" description="Proton donor/acceptor" evidence="7">
    <location>
        <position position="453"/>
    </location>
</feature>
<dbReference type="PANTHER" id="PTHR41533:SF2">
    <property type="entry name" value="BLR7131 PROTEIN"/>
    <property type="match status" value="1"/>
</dbReference>
<dbReference type="GO" id="GO:0016740">
    <property type="term" value="F:transferase activity"/>
    <property type="evidence" value="ECO:0007669"/>
    <property type="project" value="UniProtKB-KW"/>
</dbReference>
<keyword evidence="6 7" id="KW-0961">Cell wall biogenesis/degradation</keyword>
<evidence type="ECO:0000256" key="7">
    <source>
        <dbReference type="PROSITE-ProRule" id="PRU01373"/>
    </source>
</evidence>
<dbReference type="KEGG" id="mmob:F6R98_20695"/>
<dbReference type="PANTHER" id="PTHR41533">
    <property type="entry name" value="L,D-TRANSPEPTIDASE HI_1667-RELATED"/>
    <property type="match status" value="1"/>
</dbReference>
<evidence type="ECO:0000313" key="11">
    <source>
        <dbReference type="Proteomes" id="UP000325755"/>
    </source>
</evidence>
<dbReference type="Proteomes" id="UP000325755">
    <property type="component" value="Chromosome"/>
</dbReference>
<evidence type="ECO:0000313" key="10">
    <source>
        <dbReference type="EMBL" id="QFY44748.1"/>
    </source>
</evidence>
<feature type="active site" description="Nucleophile" evidence="7">
    <location>
        <position position="472"/>
    </location>
</feature>
<dbReference type="Pfam" id="PF03734">
    <property type="entry name" value="YkuD"/>
    <property type="match status" value="1"/>
</dbReference>
<keyword evidence="4 7" id="KW-0133">Cell shape</keyword>